<dbReference type="Gene3D" id="2.40.10.180">
    <property type="entry name" value="Phage tail proteins"/>
    <property type="match status" value="1"/>
</dbReference>
<name>A0A0M4LHB0_9HYPH</name>
<evidence type="ECO:0000313" key="2">
    <source>
        <dbReference type="Proteomes" id="UP000057213"/>
    </source>
</evidence>
<dbReference type="InterPro" id="IPR008018">
    <property type="entry name" value="Phage_tail_attach_FII"/>
</dbReference>
<organism evidence="1 2">
    <name type="scientific">Bartonella ancashensis</name>
    <dbReference type="NCBI Taxonomy" id="1318743"/>
    <lineage>
        <taxon>Bacteria</taxon>
        <taxon>Pseudomonadati</taxon>
        <taxon>Pseudomonadota</taxon>
        <taxon>Alphaproteobacteria</taxon>
        <taxon>Hyphomicrobiales</taxon>
        <taxon>Bartonellaceae</taxon>
        <taxon>Bartonella</taxon>
    </lineage>
</organism>
<dbReference type="InterPro" id="IPR053734">
    <property type="entry name" value="Phage_Head-Tail_Connect_sf"/>
</dbReference>
<dbReference type="KEGG" id="banc:PU02_0054"/>
<dbReference type="Proteomes" id="UP000057213">
    <property type="component" value="Chromosome"/>
</dbReference>
<dbReference type="AlphaFoldDB" id="A0A0M4LHB0"/>
<sequence>MGLWHGLLNKMVEDVRCTFGQPVIYTRTDTNESFHITAIYGIKHSESEAGGRIATTISRKELDVCINDIGGLPPKAEDVVIVKFPEGSAKNGSFSSQERFLVKDVKASESGMYKLILRDAPLSVVS</sequence>
<dbReference type="STRING" id="1318743.PU02_0054"/>
<proteinExistence type="predicted"/>
<evidence type="ECO:0000313" key="1">
    <source>
        <dbReference type="EMBL" id="ALE02868.1"/>
    </source>
</evidence>
<gene>
    <name evidence="1" type="ORF">PU02_0054</name>
</gene>
<dbReference type="PATRIC" id="fig|1318743.3.peg.56"/>
<dbReference type="GO" id="GO:0019068">
    <property type="term" value="P:virion assembly"/>
    <property type="evidence" value="ECO:0007669"/>
    <property type="project" value="InterPro"/>
</dbReference>
<accession>A0A0M4LHB0</accession>
<dbReference type="OrthoDB" id="7924552at2"/>
<evidence type="ECO:0008006" key="3">
    <source>
        <dbReference type="Google" id="ProtNLM"/>
    </source>
</evidence>
<protein>
    <recommendedName>
        <fullName evidence="3">Phage protein</fullName>
    </recommendedName>
</protein>
<reference evidence="1 2" key="1">
    <citation type="journal article" date="2015" name="Genome Announc.">
        <title>Complete Genome Sequence of Bartonella ancashensis Strain 20.00, Isolated from the Blood of a Patient with Verruga Peruana.</title>
        <authorList>
            <person name="Hang J."/>
            <person name="Mullins K.E."/>
            <person name="Clifford R.J."/>
            <person name="Onmus-Leone F."/>
            <person name="Yang Y."/>
            <person name="Jiang J."/>
            <person name="Leguia M."/>
            <person name="Kasper M.R."/>
            <person name="Maguina C."/>
            <person name="Lesho E.P."/>
            <person name="Jarman R.G."/>
            <person name="Richards A.L."/>
            <person name="Blazes D."/>
        </authorList>
    </citation>
    <scope>NUCLEOTIDE SEQUENCE [LARGE SCALE GENOMIC DNA]</scope>
    <source>
        <strain evidence="1 2">20.00</strain>
    </source>
</reference>
<dbReference type="EMBL" id="CP010401">
    <property type="protein sequence ID" value="ALE02868.1"/>
    <property type="molecule type" value="Genomic_DNA"/>
</dbReference>
<keyword evidence="2" id="KW-1185">Reference proteome</keyword>
<dbReference type="Pfam" id="PF05354">
    <property type="entry name" value="Phage_attach"/>
    <property type="match status" value="1"/>
</dbReference>